<gene>
    <name evidence="7" type="ORF">GQF63_01110</name>
</gene>
<keyword evidence="4" id="KW-0804">Transcription</keyword>
<dbReference type="InterPro" id="IPR039425">
    <property type="entry name" value="RNA_pol_sigma-70-like"/>
</dbReference>
<dbReference type="InterPro" id="IPR013249">
    <property type="entry name" value="RNA_pol_sigma70_r4_t2"/>
</dbReference>
<dbReference type="InterPro" id="IPR014284">
    <property type="entry name" value="RNA_pol_sigma-70_dom"/>
</dbReference>
<evidence type="ECO:0000256" key="1">
    <source>
        <dbReference type="ARBA" id="ARBA00010641"/>
    </source>
</evidence>
<feature type="domain" description="RNA polymerase sigma factor 70 region 4 type 2" evidence="6">
    <location>
        <begin position="166"/>
        <end position="217"/>
    </location>
</feature>
<dbReference type="SUPFAM" id="SSF88946">
    <property type="entry name" value="Sigma2 domain of RNA polymerase sigma factors"/>
    <property type="match status" value="1"/>
</dbReference>
<dbReference type="GO" id="GO:0016987">
    <property type="term" value="F:sigma factor activity"/>
    <property type="evidence" value="ECO:0007669"/>
    <property type="project" value="UniProtKB-KW"/>
</dbReference>
<evidence type="ECO:0000256" key="3">
    <source>
        <dbReference type="ARBA" id="ARBA00023082"/>
    </source>
</evidence>
<evidence type="ECO:0000259" key="5">
    <source>
        <dbReference type="Pfam" id="PF04542"/>
    </source>
</evidence>
<dbReference type="InterPro" id="IPR036388">
    <property type="entry name" value="WH-like_DNA-bd_sf"/>
</dbReference>
<accession>A0A6N8KT51</accession>
<dbReference type="Pfam" id="PF08281">
    <property type="entry name" value="Sigma70_r4_2"/>
    <property type="match status" value="1"/>
</dbReference>
<proteinExistence type="inferred from homology"/>
<sequence>MGERKSIPLTTPSQIRPFPTSSTKIPFPFFVQHAYLAASLSITMFFKSLSEEEKLKIAQARNETVFKSYFLRNYRVLEQYAYTFLKDKALAQDVSSEVMWKMWHLEADLLHISNVESYLLRSVKNKCLNMLRLKQVVYVDQQELRDELLDQNHPEEIMMQTEGVKRIESAIASLPQKTKQAFKLVKEEKRSYQEVADLMNISKKTVDRHIQIALSKLWAILKAPKDSL</sequence>
<dbReference type="InterPro" id="IPR013324">
    <property type="entry name" value="RNA_pol_sigma_r3/r4-like"/>
</dbReference>
<keyword evidence="2" id="KW-0805">Transcription regulation</keyword>
<dbReference type="InterPro" id="IPR013325">
    <property type="entry name" value="RNA_pol_sigma_r2"/>
</dbReference>
<dbReference type="Gene3D" id="1.10.10.10">
    <property type="entry name" value="Winged helix-like DNA-binding domain superfamily/Winged helix DNA-binding domain"/>
    <property type="match status" value="1"/>
</dbReference>
<dbReference type="Gene3D" id="1.10.1740.10">
    <property type="match status" value="1"/>
</dbReference>
<dbReference type="GO" id="GO:0003677">
    <property type="term" value="F:DNA binding"/>
    <property type="evidence" value="ECO:0007669"/>
    <property type="project" value="InterPro"/>
</dbReference>
<dbReference type="PANTHER" id="PTHR43133">
    <property type="entry name" value="RNA POLYMERASE ECF-TYPE SIGMA FACTO"/>
    <property type="match status" value="1"/>
</dbReference>
<evidence type="ECO:0000259" key="6">
    <source>
        <dbReference type="Pfam" id="PF08281"/>
    </source>
</evidence>
<dbReference type="AlphaFoldDB" id="A0A6N8KT51"/>
<dbReference type="Pfam" id="PF04542">
    <property type="entry name" value="Sigma70_r2"/>
    <property type="match status" value="1"/>
</dbReference>
<dbReference type="InterPro" id="IPR007627">
    <property type="entry name" value="RNA_pol_sigma70_r2"/>
</dbReference>
<comment type="similarity">
    <text evidence="1">Belongs to the sigma-70 factor family. ECF subfamily.</text>
</comment>
<evidence type="ECO:0000313" key="8">
    <source>
        <dbReference type="Proteomes" id="UP000435036"/>
    </source>
</evidence>
<evidence type="ECO:0000256" key="4">
    <source>
        <dbReference type="ARBA" id="ARBA00023163"/>
    </source>
</evidence>
<dbReference type="NCBIfam" id="TIGR02937">
    <property type="entry name" value="sigma70-ECF"/>
    <property type="match status" value="1"/>
</dbReference>
<keyword evidence="8" id="KW-1185">Reference proteome</keyword>
<evidence type="ECO:0000256" key="2">
    <source>
        <dbReference type="ARBA" id="ARBA00023015"/>
    </source>
</evidence>
<dbReference type="EMBL" id="WSQA01000001">
    <property type="protein sequence ID" value="MVZ60610.1"/>
    <property type="molecule type" value="Genomic_DNA"/>
</dbReference>
<dbReference type="SUPFAM" id="SSF88659">
    <property type="entry name" value="Sigma3 and sigma4 domains of RNA polymerase sigma factors"/>
    <property type="match status" value="1"/>
</dbReference>
<feature type="domain" description="RNA polymerase sigma-70 region 2" evidence="5">
    <location>
        <begin position="71"/>
        <end position="133"/>
    </location>
</feature>
<dbReference type="PANTHER" id="PTHR43133:SF46">
    <property type="entry name" value="RNA POLYMERASE SIGMA-70 FACTOR ECF SUBFAMILY"/>
    <property type="match status" value="1"/>
</dbReference>
<dbReference type="Proteomes" id="UP000435036">
    <property type="component" value="Unassembled WGS sequence"/>
</dbReference>
<evidence type="ECO:0000313" key="7">
    <source>
        <dbReference type="EMBL" id="MVZ60610.1"/>
    </source>
</evidence>
<comment type="caution">
    <text evidence="7">The sequence shown here is derived from an EMBL/GenBank/DDBJ whole genome shotgun (WGS) entry which is preliminary data.</text>
</comment>
<dbReference type="GO" id="GO:0006352">
    <property type="term" value="P:DNA-templated transcription initiation"/>
    <property type="evidence" value="ECO:0007669"/>
    <property type="project" value="InterPro"/>
</dbReference>
<reference evidence="7 8" key="1">
    <citation type="submission" date="2019-12" db="EMBL/GenBank/DDBJ databases">
        <authorList>
            <person name="Dong K."/>
        </authorList>
    </citation>
    <scope>NUCLEOTIDE SEQUENCE [LARGE SCALE GENOMIC DNA]</scope>
    <source>
        <strain evidence="7 8">JCM 31225</strain>
    </source>
</reference>
<name>A0A6N8KT51_9SPHI</name>
<protein>
    <submittedName>
        <fullName evidence="7">Sigma-70 family RNA polymerase sigma factor</fullName>
    </submittedName>
</protein>
<organism evidence="7 8">
    <name type="scientific">Sphingobacterium humi</name>
    <dbReference type="NCBI Taxonomy" id="1796905"/>
    <lineage>
        <taxon>Bacteria</taxon>
        <taxon>Pseudomonadati</taxon>
        <taxon>Bacteroidota</taxon>
        <taxon>Sphingobacteriia</taxon>
        <taxon>Sphingobacteriales</taxon>
        <taxon>Sphingobacteriaceae</taxon>
        <taxon>Sphingobacterium</taxon>
    </lineage>
</organism>
<keyword evidence="3" id="KW-0731">Sigma factor</keyword>